<keyword evidence="1" id="KW-0677">Repeat</keyword>
<feature type="repeat" description="ANK" evidence="3">
    <location>
        <begin position="255"/>
        <end position="288"/>
    </location>
</feature>
<feature type="region of interest" description="Disordered" evidence="4">
    <location>
        <begin position="1"/>
        <end position="45"/>
    </location>
</feature>
<evidence type="ECO:0000256" key="3">
    <source>
        <dbReference type="PROSITE-ProRule" id="PRU00023"/>
    </source>
</evidence>
<dbReference type="SUPFAM" id="SSF48403">
    <property type="entry name" value="Ankyrin repeat"/>
    <property type="match status" value="1"/>
</dbReference>
<dbReference type="AlphaFoldDB" id="A0A482WPF2"/>
<comment type="caution">
    <text evidence="5">The sequence shown here is derived from an EMBL/GenBank/DDBJ whole genome shotgun (WGS) entry which is preliminary data.</text>
</comment>
<protein>
    <submittedName>
        <fullName evidence="5">Uncharacterized protein</fullName>
    </submittedName>
</protein>
<dbReference type="SMR" id="A0A482WPF2"/>
<dbReference type="PRINTS" id="PR01415">
    <property type="entry name" value="ANKYRIN"/>
</dbReference>
<feature type="compositionally biased region" description="Low complexity" evidence="4">
    <location>
        <begin position="15"/>
        <end position="24"/>
    </location>
</feature>
<dbReference type="InParanoid" id="A0A482WPF2"/>
<reference evidence="5 6" key="1">
    <citation type="journal article" date="2017" name="Gigascience">
        <title>Genome sequence of the small brown planthopper, Laodelphax striatellus.</title>
        <authorList>
            <person name="Zhu J."/>
            <person name="Jiang F."/>
            <person name="Wang X."/>
            <person name="Yang P."/>
            <person name="Bao Y."/>
            <person name="Zhao W."/>
            <person name="Wang W."/>
            <person name="Lu H."/>
            <person name="Wang Q."/>
            <person name="Cui N."/>
            <person name="Li J."/>
            <person name="Chen X."/>
            <person name="Luo L."/>
            <person name="Yu J."/>
            <person name="Kang L."/>
            <person name="Cui F."/>
        </authorList>
    </citation>
    <scope>NUCLEOTIDE SEQUENCE [LARGE SCALE GENOMIC DNA]</scope>
    <source>
        <strain evidence="5">Lst14</strain>
    </source>
</reference>
<organism evidence="5 6">
    <name type="scientific">Laodelphax striatellus</name>
    <name type="common">Small brown planthopper</name>
    <name type="synonym">Delphax striatella</name>
    <dbReference type="NCBI Taxonomy" id="195883"/>
    <lineage>
        <taxon>Eukaryota</taxon>
        <taxon>Metazoa</taxon>
        <taxon>Ecdysozoa</taxon>
        <taxon>Arthropoda</taxon>
        <taxon>Hexapoda</taxon>
        <taxon>Insecta</taxon>
        <taxon>Pterygota</taxon>
        <taxon>Neoptera</taxon>
        <taxon>Paraneoptera</taxon>
        <taxon>Hemiptera</taxon>
        <taxon>Auchenorrhyncha</taxon>
        <taxon>Fulgoroidea</taxon>
        <taxon>Delphacidae</taxon>
        <taxon>Criomorphinae</taxon>
        <taxon>Laodelphax</taxon>
    </lineage>
</organism>
<dbReference type="InterPro" id="IPR002110">
    <property type="entry name" value="Ankyrin_rpt"/>
</dbReference>
<sequence>MAMKRAFGKDKQSKEASAASALLEKSVKNSNLNVDAKTEDTEVQGKKQFGKLLSSSSLNNGGKSGGSSSGGGGIPLNALNSFVTRNKLQAGIRQEPGAKGGPGGPGGWKSLLSNALKNLQKGKIPLLLAVEAGNQSMCRELLAQQTADQLRATTENGDTALHLAARRRDVDMVRILVDYGANVDSQNNGARSIHTAAMYGHTGIITPLLMKGEKVDVTTSDNYTPLHIATEACKPQVVETLLGYGADVHVRGGKLLETPLHIAARVKDGDRCALMLLKSGANTNLPMENGQTAIHIAAVQGNDHALMLLLQDGGDPLRKSKNGETPLHLACASCKSDIVKKLIDFVREKQGAEMAATYVNMCNEEGASPLHYGARISKDEVTGEMEDKEVVRLLLENGAETTLQTKNVSDQNPGNGVPQLRVCRQQRRANRDPGAMSSTEILKALNRQNNNGGRRADRLLRRSRRNGQHLLANHARVDVFDTRSLGAASRRERGYLQVE</sequence>
<dbReference type="Gene3D" id="1.25.40.20">
    <property type="entry name" value="Ankyrin repeat-containing domain"/>
    <property type="match status" value="3"/>
</dbReference>
<dbReference type="EMBL" id="QKKF02028513">
    <property type="protein sequence ID" value="RZF35383.1"/>
    <property type="molecule type" value="Genomic_DNA"/>
</dbReference>
<gene>
    <name evidence="5" type="ORF">LSTR_LSTR009768</name>
</gene>
<evidence type="ECO:0000313" key="5">
    <source>
        <dbReference type="EMBL" id="RZF35383.1"/>
    </source>
</evidence>
<keyword evidence="2 3" id="KW-0040">ANK repeat</keyword>
<feature type="repeat" description="ANK" evidence="3">
    <location>
        <begin position="156"/>
        <end position="188"/>
    </location>
</feature>
<feature type="repeat" description="ANK" evidence="3">
    <location>
        <begin position="322"/>
        <end position="344"/>
    </location>
</feature>
<dbReference type="SMART" id="SM00248">
    <property type="entry name" value="ANK"/>
    <property type="match status" value="8"/>
</dbReference>
<dbReference type="PANTHER" id="PTHR24198:SF165">
    <property type="entry name" value="ANKYRIN REPEAT-CONTAINING PROTEIN-RELATED"/>
    <property type="match status" value="1"/>
</dbReference>
<evidence type="ECO:0000256" key="4">
    <source>
        <dbReference type="SAM" id="MobiDB-lite"/>
    </source>
</evidence>
<dbReference type="PROSITE" id="PS50297">
    <property type="entry name" value="ANK_REP_REGION"/>
    <property type="match status" value="4"/>
</dbReference>
<accession>A0A482WPF2</accession>
<dbReference type="Proteomes" id="UP000291343">
    <property type="component" value="Unassembled WGS sequence"/>
</dbReference>
<dbReference type="OrthoDB" id="195446at2759"/>
<feature type="repeat" description="ANK" evidence="3">
    <location>
        <begin position="221"/>
        <end position="253"/>
    </location>
</feature>
<dbReference type="Pfam" id="PF00023">
    <property type="entry name" value="Ank"/>
    <property type="match status" value="1"/>
</dbReference>
<dbReference type="Pfam" id="PF12796">
    <property type="entry name" value="Ank_2"/>
    <property type="match status" value="2"/>
</dbReference>
<feature type="compositionally biased region" description="Basic and acidic residues" evidence="4">
    <location>
        <begin position="36"/>
        <end position="45"/>
    </location>
</feature>
<evidence type="ECO:0000256" key="1">
    <source>
        <dbReference type="ARBA" id="ARBA00022737"/>
    </source>
</evidence>
<dbReference type="STRING" id="195883.A0A482WPF2"/>
<proteinExistence type="predicted"/>
<dbReference type="PANTHER" id="PTHR24198">
    <property type="entry name" value="ANKYRIN REPEAT AND PROTEIN KINASE DOMAIN-CONTAINING PROTEIN"/>
    <property type="match status" value="1"/>
</dbReference>
<feature type="repeat" description="ANK" evidence="3">
    <location>
        <begin position="365"/>
        <end position="406"/>
    </location>
</feature>
<evidence type="ECO:0000256" key="2">
    <source>
        <dbReference type="ARBA" id="ARBA00023043"/>
    </source>
</evidence>
<dbReference type="PROSITE" id="PS50088">
    <property type="entry name" value="ANK_REPEAT"/>
    <property type="match status" value="7"/>
</dbReference>
<name>A0A482WPF2_LAOST</name>
<feature type="repeat" description="ANK" evidence="3">
    <location>
        <begin position="289"/>
        <end position="321"/>
    </location>
</feature>
<feature type="repeat" description="ANK" evidence="3">
    <location>
        <begin position="188"/>
        <end position="220"/>
    </location>
</feature>
<keyword evidence="6" id="KW-1185">Reference proteome</keyword>
<dbReference type="InterPro" id="IPR036770">
    <property type="entry name" value="Ankyrin_rpt-contain_sf"/>
</dbReference>
<evidence type="ECO:0000313" key="6">
    <source>
        <dbReference type="Proteomes" id="UP000291343"/>
    </source>
</evidence>